<feature type="compositionally biased region" description="Basic and acidic residues" evidence="1">
    <location>
        <begin position="43"/>
        <end position="52"/>
    </location>
</feature>
<feature type="region of interest" description="Disordered" evidence="1">
    <location>
        <begin position="43"/>
        <end position="62"/>
    </location>
</feature>
<evidence type="ECO:0008006" key="4">
    <source>
        <dbReference type="Google" id="ProtNLM"/>
    </source>
</evidence>
<dbReference type="RefSeq" id="WP_264772523.1">
    <property type="nucleotide sequence ID" value="NZ_JAPDOG010000014.1"/>
</dbReference>
<accession>A0ABT3J673</accession>
<proteinExistence type="predicted"/>
<dbReference type="EMBL" id="JAPDOG010000014">
    <property type="protein sequence ID" value="MCW3782889.1"/>
    <property type="molecule type" value="Genomic_DNA"/>
</dbReference>
<protein>
    <recommendedName>
        <fullName evidence="4">Transposase</fullName>
    </recommendedName>
</protein>
<sequence>KVILKRALEGAAAAGRRGNTPLLDVEDWAQAPCEASTRIAPERLDAAAERPEIPVSSGRGRC</sequence>
<organism evidence="2 3">
    <name type="scientific">Defluviimonas salinarum</name>
    <dbReference type="NCBI Taxonomy" id="2992147"/>
    <lineage>
        <taxon>Bacteria</taxon>
        <taxon>Pseudomonadati</taxon>
        <taxon>Pseudomonadota</taxon>
        <taxon>Alphaproteobacteria</taxon>
        <taxon>Rhodobacterales</taxon>
        <taxon>Paracoccaceae</taxon>
        <taxon>Albidovulum</taxon>
    </lineage>
</organism>
<name>A0ABT3J673_9RHOB</name>
<evidence type="ECO:0000256" key="1">
    <source>
        <dbReference type="SAM" id="MobiDB-lite"/>
    </source>
</evidence>
<evidence type="ECO:0000313" key="3">
    <source>
        <dbReference type="Proteomes" id="UP001207582"/>
    </source>
</evidence>
<comment type="caution">
    <text evidence="2">The sequence shown here is derived from an EMBL/GenBank/DDBJ whole genome shotgun (WGS) entry which is preliminary data.</text>
</comment>
<evidence type="ECO:0000313" key="2">
    <source>
        <dbReference type="EMBL" id="MCW3782889.1"/>
    </source>
</evidence>
<gene>
    <name evidence="2" type="ORF">OM960_14985</name>
</gene>
<keyword evidence="3" id="KW-1185">Reference proteome</keyword>
<reference evidence="2 3" key="1">
    <citation type="submission" date="2022-10" db="EMBL/GenBank/DDBJ databases">
        <title>Defluviimonas sp. CAU 1641 isolated from mud.</title>
        <authorList>
            <person name="Kim W."/>
        </authorList>
    </citation>
    <scope>NUCLEOTIDE SEQUENCE [LARGE SCALE GENOMIC DNA]</scope>
    <source>
        <strain evidence="2 3">CAU 1641</strain>
    </source>
</reference>
<dbReference type="Proteomes" id="UP001207582">
    <property type="component" value="Unassembled WGS sequence"/>
</dbReference>
<feature type="non-terminal residue" evidence="2">
    <location>
        <position position="1"/>
    </location>
</feature>